<evidence type="ECO:0000313" key="3">
    <source>
        <dbReference type="Proteomes" id="UP001055057"/>
    </source>
</evidence>
<keyword evidence="3" id="KW-1185">Reference proteome</keyword>
<dbReference type="EMBL" id="BPRB01000062">
    <property type="protein sequence ID" value="GJE59119.1"/>
    <property type="molecule type" value="Genomic_DNA"/>
</dbReference>
<dbReference type="RefSeq" id="WP_238181707.1">
    <property type="nucleotide sequence ID" value="NZ_BPRB01000062.1"/>
</dbReference>
<gene>
    <name evidence="2" type="ORF">MPOCJGCO_1206</name>
</gene>
<dbReference type="Proteomes" id="UP001055057">
    <property type="component" value="Unassembled WGS sequence"/>
</dbReference>
<comment type="caution">
    <text evidence="2">The sequence shown here is derived from an EMBL/GenBank/DDBJ whole genome shotgun (WGS) entry which is preliminary data.</text>
</comment>
<reference evidence="2" key="2">
    <citation type="submission" date="2021-08" db="EMBL/GenBank/DDBJ databases">
        <authorList>
            <person name="Tani A."/>
            <person name="Ola A."/>
            <person name="Ogura Y."/>
            <person name="Katsura K."/>
            <person name="Hayashi T."/>
        </authorList>
    </citation>
    <scope>NUCLEOTIDE SEQUENCE</scope>
    <source>
        <strain evidence="2">DSM 23632</strain>
    </source>
</reference>
<feature type="region of interest" description="Disordered" evidence="1">
    <location>
        <begin position="52"/>
        <end position="98"/>
    </location>
</feature>
<accession>A0ABQ4TX88</accession>
<sequence>MADVILFRPRFAAPAALVVLPPSPSDIRGQIEEAVQVALDIADRLIAVLDRMEGDTEREDGGDAEPSLAAPENHHSAQITWLRGNDQDREADAPEMPVPDAIRWPFPWSSAGNVLSATGLAVFDLVAGC</sequence>
<protein>
    <submittedName>
        <fullName evidence="2">Uncharacterized protein</fullName>
    </submittedName>
</protein>
<reference evidence="2" key="1">
    <citation type="journal article" date="2021" name="Front. Microbiol.">
        <title>Comprehensive Comparative Genomics and Phenotyping of Methylobacterium Species.</title>
        <authorList>
            <person name="Alessa O."/>
            <person name="Ogura Y."/>
            <person name="Fujitani Y."/>
            <person name="Takami H."/>
            <person name="Hayashi T."/>
            <person name="Sahin N."/>
            <person name="Tani A."/>
        </authorList>
    </citation>
    <scope>NUCLEOTIDE SEQUENCE</scope>
    <source>
        <strain evidence="2">DSM 23632</strain>
    </source>
</reference>
<feature type="compositionally biased region" description="Basic and acidic residues" evidence="1">
    <location>
        <begin position="52"/>
        <end position="61"/>
    </location>
</feature>
<evidence type="ECO:0000256" key="1">
    <source>
        <dbReference type="SAM" id="MobiDB-lite"/>
    </source>
</evidence>
<organism evidence="2 3">
    <name type="scientific">Methylobacterium trifolii</name>
    <dbReference type="NCBI Taxonomy" id="1003092"/>
    <lineage>
        <taxon>Bacteria</taxon>
        <taxon>Pseudomonadati</taxon>
        <taxon>Pseudomonadota</taxon>
        <taxon>Alphaproteobacteria</taxon>
        <taxon>Hyphomicrobiales</taxon>
        <taxon>Methylobacteriaceae</taxon>
        <taxon>Methylobacterium</taxon>
    </lineage>
</organism>
<evidence type="ECO:0000313" key="2">
    <source>
        <dbReference type="EMBL" id="GJE59119.1"/>
    </source>
</evidence>
<name>A0ABQ4TX88_9HYPH</name>
<proteinExistence type="predicted"/>